<accession>A0ABD5CE93</accession>
<reference evidence="1 2" key="1">
    <citation type="submission" date="2023-08" db="EMBL/GenBank/DDBJ databases">
        <title>Genome sequencing of plant associated microbes to promote plant fitness in Sorghum bicolor and Oryza sativa.</title>
        <authorList>
            <person name="Coleman-Derr D."/>
        </authorList>
    </citation>
    <scope>NUCLEOTIDE SEQUENCE [LARGE SCALE GENOMIC DNA]</scope>
    <source>
        <strain evidence="1 2">SLBN-33</strain>
    </source>
</reference>
<dbReference type="RefSeq" id="WP_029970732.1">
    <property type="nucleotide sequence ID" value="NZ_ATXV01000013.1"/>
</dbReference>
<proteinExistence type="predicted"/>
<evidence type="ECO:0000313" key="1">
    <source>
        <dbReference type="EMBL" id="MDR6203451.1"/>
    </source>
</evidence>
<organism evidence="1 2">
    <name type="scientific">Paraburkholderia graminis</name>
    <dbReference type="NCBI Taxonomy" id="60548"/>
    <lineage>
        <taxon>Bacteria</taxon>
        <taxon>Pseudomonadati</taxon>
        <taxon>Pseudomonadota</taxon>
        <taxon>Betaproteobacteria</taxon>
        <taxon>Burkholderiales</taxon>
        <taxon>Burkholderiaceae</taxon>
        <taxon>Paraburkholderia</taxon>
    </lineage>
</organism>
<sequence length="335" mass="38127">MVKCENHRCPVCYPNWRDEEAAAKKQSEDDQQDCINCWRFYQKKAEALVAIDDPIARNRRINAAYAQLWLDDHRFQWAGLAAFASKQVGCGLLNAAELIGKSNRERNAYQQWERQSSALERIAPYGSPRMPIPDQANGTGAEKVYQMLAKGNTALFLDVWPLHMFYRKFGLQRFQKCLTERSGLRGSVIWPIADRVLFAESKPEVLLAFRAIDAGNLAEGVRLLARHEQINILQPAMYTDPAFAVLMRANQFAWAWQIPTGSAREIQLAFANQCTLAATSAKNERFSNQALANIADPDQRMAFVIRAAQRFDELLRDPIEKHSVENSLYLIAHPR</sequence>
<dbReference type="InterPro" id="IPR019658">
    <property type="entry name" value="DUF2515"/>
</dbReference>
<dbReference type="EMBL" id="JAVIZN010000002">
    <property type="protein sequence ID" value="MDR6203451.1"/>
    <property type="molecule type" value="Genomic_DNA"/>
</dbReference>
<dbReference type="Pfam" id="PF10720">
    <property type="entry name" value="DUF2515"/>
    <property type="match status" value="1"/>
</dbReference>
<evidence type="ECO:0000313" key="2">
    <source>
        <dbReference type="Proteomes" id="UP001245184"/>
    </source>
</evidence>
<comment type="caution">
    <text evidence="1">The sequence shown here is derived from an EMBL/GenBank/DDBJ whole genome shotgun (WGS) entry which is preliminary data.</text>
</comment>
<dbReference type="AlphaFoldDB" id="A0ABD5CE93"/>
<protein>
    <submittedName>
        <fullName evidence="1">Uncharacterized protein</fullName>
    </submittedName>
</protein>
<name>A0ABD5CE93_9BURK</name>
<gene>
    <name evidence="1" type="ORF">QF025_002171</name>
</gene>
<dbReference type="Proteomes" id="UP001245184">
    <property type="component" value="Unassembled WGS sequence"/>
</dbReference>